<name>A0ABY7Z4Q8_9PSED</name>
<feature type="signal peptide" evidence="1">
    <location>
        <begin position="1"/>
        <end position="22"/>
    </location>
</feature>
<reference evidence="2 3" key="1">
    <citation type="submission" date="2022-07" db="EMBL/GenBank/DDBJ databases">
        <authorList>
            <person name="Abrouk D."/>
            <person name="Moenne-Loccoz Y."/>
            <person name="Todorovic I."/>
            <person name="Raicevic V."/>
            <person name="Jovicic-Petrovic J."/>
        </authorList>
    </citation>
    <scope>NUCLEOTIDE SEQUENCE [LARGE SCALE GENOMIC DNA]</scope>
    <source>
        <strain evidence="3">IT-P374</strain>
    </source>
</reference>
<gene>
    <name evidence="2" type="ORF">NN484_17205</name>
</gene>
<dbReference type="Proteomes" id="UP001222282">
    <property type="component" value="Chromosome"/>
</dbReference>
<dbReference type="EMBL" id="CP101655">
    <property type="protein sequence ID" value="WDR34251.1"/>
    <property type="molecule type" value="Genomic_DNA"/>
</dbReference>
<proteinExistence type="predicted"/>
<evidence type="ECO:0000313" key="2">
    <source>
        <dbReference type="EMBL" id="WDR34251.1"/>
    </source>
</evidence>
<sequence>MALLIKLVTSFFLLTLAPNVYATQLTKNQATAKDSGIALYNQSAWTSSQSFLQPAAETGNRDAQYYLGETIHLSNSYMAEEAVK</sequence>
<accession>A0ABY7Z4Q8</accession>
<feature type="chain" id="PRO_5047352041" description="DUF4148 domain-containing protein" evidence="1">
    <location>
        <begin position="23"/>
        <end position="84"/>
    </location>
</feature>
<evidence type="ECO:0000313" key="3">
    <source>
        <dbReference type="Proteomes" id="UP001222282"/>
    </source>
</evidence>
<evidence type="ECO:0000256" key="1">
    <source>
        <dbReference type="SAM" id="SignalP"/>
    </source>
</evidence>
<dbReference type="RefSeq" id="WP_215502614.1">
    <property type="nucleotide sequence ID" value="NZ_CP101655.1"/>
</dbReference>
<organism evidence="2 3">
    <name type="scientific">Pseudomonas serboccidentalis</name>
    <dbReference type="NCBI Taxonomy" id="2964670"/>
    <lineage>
        <taxon>Bacteria</taxon>
        <taxon>Pseudomonadati</taxon>
        <taxon>Pseudomonadota</taxon>
        <taxon>Gammaproteobacteria</taxon>
        <taxon>Pseudomonadales</taxon>
        <taxon>Pseudomonadaceae</taxon>
        <taxon>Pseudomonas</taxon>
    </lineage>
</organism>
<protein>
    <recommendedName>
        <fullName evidence="4">DUF4148 domain-containing protein</fullName>
    </recommendedName>
</protein>
<evidence type="ECO:0008006" key="4">
    <source>
        <dbReference type="Google" id="ProtNLM"/>
    </source>
</evidence>
<keyword evidence="3" id="KW-1185">Reference proteome</keyword>
<keyword evidence="1" id="KW-0732">Signal</keyword>